<comment type="caution">
    <text evidence="2">The sequence shown here is derived from an EMBL/GenBank/DDBJ whole genome shotgun (WGS) entry which is preliminary data.</text>
</comment>
<evidence type="ECO:0000313" key="2">
    <source>
        <dbReference type="EMBL" id="KKA20735.1"/>
    </source>
</evidence>
<evidence type="ECO:0000313" key="3">
    <source>
        <dbReference type="Proteomes" id="UP000053958"/>
    </source>
</evidence>
<feature type="compositionally biased region" description="Polar residues" evidence="1">
    <location>
        <begin position="644"/>
        <end position="659"/>
    </location>
</feature>
<dbReference type="OrthoDB" id="2587563at2759"/>
<feature type="region of interest" description="Disordered" evidence="1">
    <location>
        <begin position="462"/>
        <end position="798"/>
    </location>
</feature>
<organism evidence="2 3">
    <name type="scientific">Rasamsonia emersonii (strain ATCC 16479 / CBS 393.64 / IMI 116815)</name>
    <dbReference type="NCBI Taxonomy" id="1408163"/>
    <lineage>
        <taxon>Eukaryota</taxon>
        <taxon>Fungi</taxon>
        <taxon>Dikarya</taxon>
        <taxon>Ascomycota</taxon>
        <taxon>Pezizomycotina</taxon>
        <taxon>Eurotiomycetes</taxon>
        <taxon>Eurotiomycetidae</taxon>
        <taxon>Eurotiales</taxon>
        <taxon>Trichocomaceae</taxon>
        <taxon>Rasamsonia</taxon>
    </lineage>
</organism>
<dbReference type="AlphaFoldDB" id="A0A0F4YRM7"/>
<sequence length="862" mass="94069">MVMMSTTQQILVLASSTASALDEQLQLVRCPTPPEQPLPDACPALEASTASPHRRAPANRSAAGRALRWLPRAHASRQRGRRFPWHPVAEPAAFLAARPPPPLNSSPECSNLPSISSMTAFDVPETGLSLWRGDQPGHVSPDAAARPTQIMRLNLAQSTLDELVESLRKDQKARIRLGKHQTLYYGNKSQQFHSHPEIHRSEIYRSNPADKENLYFTGVLSHSLEVQKAQVATAATDEALANLEQSLSAFERGKESKKTPLITNIQDVRALGAGDNRSATGRQAASLARMPTSKIDVAKERFFQNAGNRSIPSSPALGVARSPASVPALTPTSAPASQSKEKIRLEALRVPFIHLLAVRAVSIKFIAQKTRASQEDCLTLARKYATENRLDREKFDLKDKAYRELDVWNFPYPTQEDRQEAIENAISAFDRMRISRSDKLWQMLLPKEERGKGKVLSRLDLRSGPIKKAPTPRIQVHAAEDTGKEGYATGNETDRTNGRLTPTAAETISASKSGGTTQRKRVGEKDSTKRGAAAKGKNSTLTGRVTKKTEKKTTGKAEGKYKSAEYVHDSDEDTDMPDAPPPPEKKPASTASDKVTPTTKTTTTTTTNTTTTTSSSSSKSKTLPDPHSSTAKPQQKPESQSQSVKTTPNSTNATASKTLPSSSRPSNPNSPQKPSPLASSPPTNASNLDNSGRGSGQTSSSSSSPLITQVSKRPKASANSTEVKNPPKVNGVHKTPPEMTNPLKRKEAPDRETPTTTSQFAGHANGHAVDAKRRRPASSPSPSGTSSGSASPPLSRELLRQQLREKSLRFKQYYAKYRALHDSLAAHPDPPPAELERLQRQHIRLQRMKKEIWDEDRRLRNG</sequence>
<dbReference type="UniPathway" id="UPA00143"/>
<dbReference type="Proteomes" id="UP000053958">
    <property type="component" value="Unassembled WGS sequence"/>
</dbReference>
<name>A0A0F4YRM7_RASE3</name>
<dbReference type="RefSeq" id="XP_013327347.1">
    <property type="nucleotide sequence ID" value="XM_013471893.1"/>
</dbReference>
<feature type="region of interest" description="Disordered" evidence="1">
    <location>
        <begin position="314"/>
        <end position="338"/>
    </location>
</feature>
<dbReference type="STRING" id="1408163.A0A0F4YRM7"/>
<feature type="compositionally biased region" description="Low complexity" evidence="1">
    <location>
        <begin position="588"/>
        <end position="621"/>
    </location>
</feature>
<feature type="compositionally biased region" description="Basic and acidic residues" evidence="1">
    <location>
        <begin position="744"/>
        <end position="753"/>
    </location>
</feature>
<feature type="compositionally biased region" description="Polar residues" evidence="1">
    <location>
        <begin position="498"/>
        <end position="517"/>
    </location>
</feature>
<feature type="compositionally biased region" description="Low complexity" evidence="1">
    <location>
        <begin position="660"/>
        <end position="676"/>
    </location>
</feature>
<gene>
    <name evidence="2" type="ORF">T310_5233</name>
</gene>
<dbReference type="GeneID" id="25317578"/>
<feature type="compositionally biased region" description="Polar residues" evidence="1">
    <location>
        <begin position="705"/>
        <end position="723"/>
    </location>
</feature>
<feature type="compositionally biased region" description="Polar residues" evidence="1">
    <location>
        <begin position="677"/>
        <end position="690"/>
    </location>
</feature>
<proteinExistence type="predicted"/>
<feature type="compositionally biased region" description="Low complexity" evidence="1">
    <location>
        <begin position="777"/>
        <end position="796"/>
    </location>
</feature>
<dbReference type="GO" id="GO:0016567">
    <property type="term" value="P:protein ubiquitination"/>
    <property type="evidence" value="ECO:0007669"/>
    <property type="project" value="UniProtKB-UniPathway"/>
</dbReference>
<feature type="compositionally biased region" description="Basic and acidic residues" evidence="1">
    <location>
        <begin position="547"/>
        <end position="569"/>
    </location>
</feature>
<accession>A0A0F4YRM7</accession>
<dbReference type="EMBL" id="LASV01000236">
    <property type="protein sequence ID" value="KKA20735.1"/>
    <property type="molecule type" value="Genomic_DNA"/>
</dbReference>
<feature type="region of interest" description="Disordered" evidence="1">
    <location>
        <begin position="32"/>
        <end position="69"/>
    </location>
</feature>
<reference evidence="2 3" key="1">
    <citation type="submission" date="2015-04" db="EMBL/GenBank/DDBJ databases">
        <authorList>
            <person name="Heijne W.H."/>
            <person name="Fedorova N.D."/>
            <person name="Nierman W.C."/>
            <person name="Vollebregt A.W."/>
            <person name="Zhao Z."/>
            <person name="Wu L."/>
            <person name="Kumar M."/>
            <person name="Stam H."/>
            <person name="van den Berg M.A."/>
            <person name="Pel H.J."/>
        </authorList>
    </citation>
    <scope>NUCLEOTIDE SEQUENCE [LARGE SCALE GENOMIC DNA]</scope>
    <source>
        <strain evidence="2 3">CBS 393.64</strain>
    </source>
</reference>
<keyword evidence="3" id="KW-1185">Reference proteome</keyword>
<feature type="compositionally biased region" description="Low complexity" evidence="1">
    <location>
        <begin position="632"/>
        <end position="643"/>
    </location>
</feature>
<protein>
    <submittedName>
        <fullName evidence="2">Uncharacterized protein</fullName>
    </submittedName>
</protein>
<evidence type="ECO:0000256" key="1">
    <source>
        <dbReference type="SAM" id="MobiDB-lite"/>
    </source>
</evidence>